<dbReference type="RefSeq" id="WP_330484420.1">
    <property type="nucleotide sequence ID" value="NZ_JAZBJZ010000060.1"/>
</dbReference>
<keyword evidence="2" id="KW-1185">Reference proteome</keyword>
<organism evidence="1 2">
    <name type="scientific">Tumidithrix elongata BACA0141</name>
    <dbReference type="NCBI Taxonomy" id="2716417"/>
    <lineage>
        <taxon>Bacteria</taxon>
        <taxon>Bacillati</taxon>
        <taxon>Cyanobacteriota</taxon>
        <taxon>Cyanophyceae</taxon>
        <taxon>Pseudanabaenales</taxon>
        <taxon>Pseudanabaenaceae</taxon>
        <taxon>Tumidithrix</taxon>
        <taxon>Tumidithrix elongata</taxon>
    </lineage>
</organism>
<name>A0AAW9Q2A9_9CYAN</name>
<protein>
    <submittedName>
        <fullName evidence="1">DUF1802 family protein</fullName>
    </submittedName>
</protein>
<reference evidence="1" key="1">
    <citation type="submission" date="2024-01" db="EMBL/GenBank/DDBJ databases">
        <title>Bank of Algae and Cyanobacteria of the Azores (BACA) strain genomes.</title>
        <authorList>
            <person name="Luz R."/>
            <person name="Cordeiro R."/>
            <person name="Fonseca A."/>
            <person name="Goncalves V."/>
        </authorList>
    </citation>
    <scope>NUCLEOTIDE SEQUENCE</scope>
    <source>
        <strain evidence="1">BACA0141</strain>
    </source>
</reference>
<proteinExistence type="predicted"/>
<evidence type="ECO:0000313" key="1">
    <source>
        <dbReference type="EMBL" id="MEE3717989.1"/>
    </source>
</evidence>
<sequence length="439" mass="49103">MANTIIFNALRLPEANVKSLILGSAIAIIPPEFLEPERQFALYPESNLETVKIEAWAKCEDCKMLDKTASLDVIALHTGHLLEFLQASLEKSGNIFLAYLRVYSLPKAIEITSQSMGYYVYFANAIYIDDLLPVVSDRDFEVQKQRLLNREPPESMFEKIERTLKETELQRKIESSGELDWIERIAKIGNSSGGHEFEKLVRKSFIKLGFSNSNTNPKASLDPEATGGAGGIDLCCEYPYPVVGECKASANQEIPTKVCSQLTYLGQAHSPDYEMAIKIIIAAGSLNHHSNPIAIGNKMNVIRPEALEKLVKLKASHTGSINLWELKSCLESQPFGEDADSKLLDFIEKAEGEIKLRSHIVQTVKMCLEKFNSSSVDLDALSGAYHFSNPPKNLSKEELRDILIELSSPLAGYLGRVDENERKCDRFYFLRDLPCDVFS</sequence>
<gene>
    <name evidence="1" type="ORF">V2H45_14710</name>
</gene>
<dbReference type="EMBL" id="JAZBJZ010000060">
    <property type="protein sequence ID" value="MEE3717989.1"/>
    <property type="molecule type" value="Genomic_DNA"/>
</dbReference>
<dbReference type="Proteomes" id="UP001333818">
    <property type="component" value="Unassembled WGS sequence"/>
</dbReference>
<comment type="caution">
    <text evidence="1">The sequence shown here is derived from an EMBL/GenBank/DDBJ whole genome shotgun (WGS) entry which is preliminary data.</text>
</comment>
<dbReference type="InterPro" id="IPR014923">
    <property type="entry name" value="DUF1802"/>
</dbReference>
<dbReference type="AlphaFoldDB" id="A0AAW9Q2A9"/>
<dbReference type="Pfam" id="PF08819">
    <property type="entry name" value="DUF1802"/>
    <property type="match status" value="1"/>
</dbReference>
<accession>A0AAW9Q2A9</accession>
<evidence type="ECO:0000313" key="2">
    <source>
        <dbReference type="Proteomes" id="UP001333818"/>
    </source>
</evidence>